<feature type="region of interest" description="Disordered" evidence="1">
    <location>
        <begin position="409"/>
        <end position="507"/>
    </location>
</feature>
<feature type="region of interest" description="Disordered" evidence="1">
    <location>
        <begin position="846"/>
        <end position="872"/>
    </location>
</feature>
<feature type="region of interest" description="Disordered" evidence="1">
    <location>
        <begin position="199"/>
        <end position="364"/>
    </location>
</feature>
<dbReference type="PANTHER" id="PTHR37283:SF1">
    <property type="entry name" value="PH DOMAIN-CONTAINING PROTEIN YHR131C"/>
    <property type="match status" value="1"/>
</dbReference>
<feature type="compositionally biased region" description="Low complexity" evidence="1">
    <location>
        <begin position="1187"/>
        <end position="1197"/>
    </location>
</feature>
<feature type="compositionally biased region" description="Basic and acidic residues" evidence="1">
    <location>
        <begin position="669"/>
        <end position="680"/>
    </location>
</feature>
<feature type="compositionally biased region" description="Low complexity" evidence="1">
    <location>
        <begin position="1227"/>
        <end position="1238"/>
    </location>
</feature>
<feature type="compositionally biased region" description="Basic and acidic residues" evidence="1">
    <location>
        <begin position="28"/>
        <end position="37"/>
    </location>
</feature>
<feature type="region of interest" description="Disordered" evidence="1">
    <location>
        <begin position="656"/>
        <end position="756"/>
    </location>
</feature>
<feature type="compositionally biased region" description="Basic and acidic residues" evidence="1">
    <location>
        <begin position="522"/>
        <end position="534"/>
    </location>
</feature>
<feature type="region of interest" description="Disordered" evidence="1">
    <location>
        <begin position="1313"/>
        <end position="1355"/>
    </location>
</feature>
<feature type="compositionally biased region" description="Polar residues" evidence="1">
    <location>
        <begin position="213"/>
        <end position="223"/>
    </location>
</feature>
<feature type="compositionally biased region" description="Low complexity" evidence="1">
    <location>
        <begin position="721"/>
        <end position="735"/>
    </location>
</feature>
<feature type="region of interest" description="Disordered" evidence="1">
    <location>
        <begin position="1038"/>
        <end position="1136"/>
    </location>
</feature>
<evidence type="ECO:0000256" key="1">
    <source>
        <dbReference type="SAM" id="MobiDB-lite"/>
    </source>
</evidence>
<name>A0A9P7FQT3_9AGAR</name>
<dbReference type="Proteomes" id="UP000717328">
    <property type="component" value="Unassembled WGS sequence"/>
</dbReference>
<dbReference type="PANTHER" id="PTHR37283">
    <property type="entry name" value="PH DOMAIN-CONTAINING PROTEIN YHR131C"/>
    <property type="match status" value="1"/>
</dbReference>
<evidence type="ECO:0000313" key="3">
    <source>
        <dbReference type="Proteomes" id="UP000717328"/>
    </source>
</evidence>
<feature type="compositionally biased region" description="Basic and acidic residues" evidence="1">
    <location>
        <begin position="1038"/>
        <end position="1056"/>
    </location>
</feature>
<accession>A0A9P7FQT3</accession>
<feature type="region of interest" description="Disordered" evidence="1">
    <location>
        <begin position="522"/>
        <end position="560"/>
    </location>
</feature>
<protein>
    <recommendedName>
        <fullName evidence="4">PH domain-containing protein</fullName>
    </recommendedName>
</protein>
<dbReference type="InterPro" id="IPR011993">
    <property type="entry name" value="PH-like_dom_sf"/>
</dbReference>
<organism evidence="2 3">
    <name type="scientific">Sphagnurus paluster</name>
    <dbReference type="NCBI Taxonomy" id="117069"/>
    <lineage>
        <taxon>Eukaryota</taxon>
        <taxon>Fungi</taxon>
        <taxon>Dikarya</taxon>
        <taxon>Basidiomycota</taxon>
        <taxon>Agaricomycotina</taxon>
        <taxon>Agaricomycetes</taxon>
        <taxon>Agaricomycetidae</taxon>
        <taxon>Agaricales</taxon>
        <taxon>Tricholomatineae</taxon>
        <taxon>Lyophyllaceae</taxon>
        <taxon>Sphagnurus</taxon>
    </lineage>
</organism>
<evidence type="ECO:0008006" key="4">
    <source>
        <dbReference type="Google" id="ProtNLM"/>
    </source>
</evidence>
<feature type="region of interest" description="Disordered" evidence="1">
    <location>
        <begin position="118"/>
        <end position="175"/>
    </location>
</feature>
<feature type="compositionally biased region" description="Pro residues" evidence="1">
    <location>
        <begin position="468"/>
        <end position="477"/>
    </location>
</feature>
<feature type="compositionally biased region" description="Low complexity" evidence="1">
    <location>
        <begin position="165"/>
        <end position="175"/>
    </location>
</feature>
<feature type="compositionally biased region" description="Polar residues" evidence="1">
    <location>
        <begin position="1342"/>
        <end position="1355"/>
    </location>
</feature>
<dbReference type="EMBL" id="JABCKI010005928">
    <property type="protein sequence ID" value="KAG5636473.1"/>
    <property type="molecule type" value="Genomic_DNA"/>
</dbReference>
<feature type="compositionally biased region" description="Basic and acidic residues" evidence="1">
    <location>
        <begin position="856"/>
        <end position="872"/>
    </location>
</feature>
<feature type="compositionally biased region" description="Low complexity" evidence="1">
    <location>
        <begin position="71"/>
        <end position="81"/>
    </location>
</feature>
<proteinExistence type="predicted"/>
<feature type="region of interest" description="Disordered" evidence="1">
    <location>
        <begin position="66"/>
        <end position="98"/>
    </location>
</feature>
<comment type="caution">
    <text evidence="2">The sequence shown here is derived from an EMBL/GenBank/DDBJ whole genome shotgun (WGS) entry which is preliminary data.</text>
</comment>
<feature type="compositionally biased region" description="Polar residues" evidence="1">
    <location>
        <begin position="262"/>
        <end position="289"/>
    </location>
</feature>
<feature type="region of interest" description="Disordered" evidence="1">
    <location>
        <begin position="28"/>
        <end position="51"/>
    </location>
</feature>
<feature type="compositionally biased region" description="Low complexity" evidence="1">
    <location>
        <begin position="436"/>
        <end position="445"/>
    </location>
</feature>
<sequence>MEETQIHPPHSRAARIIQRVRRLHLHKEDHKCDDTAHNDSSPSSKSYLPHPKFIGDMLVEPFNLQAEQDSSSHGSGPPSGSELRRSLEPRTTAPAVHALSIPLPSFAIGEREPHRIAQLQSPPNGASTQHLPPGGDHGLSATLPSTSRYSLPKDEMNATPSQLPSKSKSQFQFHSQGALADLRGESGQERLEDGWEKVDIGAGGSGIVEKQSPPLSQWSTSQHRLCEGDCGPSAAPPSTSRYSQPKDIMKASPQLPSKPESHSQPSEHLQLQLQRPQSHTRTQSSTMGTKSDALLPPPRVAGSFDLGQRERQPTRPAPPPRGASTQQLPPGGDRGLSATLPSTWGYAQPKLPSKSDCHTSLSQSTPTATGALVASAAAAAVALPLPCPPIAGTGTKHHIWSRELRFETSHVPAKADSTPRTGANVNLDMGSRKQGSSSSSPSSSSARIDCSPAVPKPHVLTQGLSIPEKPPPTPPPKDVSALRATTSPHRTTHSTKNEKRFVDPNKPGIEGVLVAAEIHHRGEKDGDQEGKPSEPSEVTKSLPPLPPGSTMPSPTDTDTQLPTLLRPGLPPRRITLPLPFPNDNECARLRLSPTIIHRQPPLPLNLPILPPVPTFSPLSSSMISGSAPWRASATGSSLGRSKSLAVINLRAMPELPRFPSSSASVAGDAAERRERERQQQDEEEEDMEDMDEMDMDGDGDGEVGIEVEAAQEHEDDDEGSSPRTSSSISPHQISHSHSRASSYAEPYPPLPTTTPNIGHGLTSVRPHSPLLADSTIAGFLVLDSKGKGKARADTEDYFSVQRTGFRAPAGVWTPHPPPGSPPPFPMPMPTRPGMYKHASRSLIDLRVSGEGARGSQSREKSAGKAKSRERSDLEGVHIDEMPAVAPEGEDRDTVLPANSTLRRRRSMPTFNASTPPPPYPSFTYPLSARQRAMGLLIQPRDDEGRERLPPYSNGVYMRGVVPRKMEFSAPGVQARDRKWRRVLCVVEGTALKFYRCPPGAAGVGVLGEWWERKVGVGDVSMEEGPGSDGGRAAALALERERERERERQRVRDRVKGVADGVGQGQTEVIIPAPAPQSAAPSSVSHSHARRELPTQTQPQLTGEHPFVPGQPSPINTPLSSPPSQPPQHQQPPTSTRSRLGLANLLRPSKHHARSNSDTHAPLVPVHAHSPRASLNIPISANTPGNRSSLSSATASDSVNHLSESVSRHSLASSVQSHPQRAPRLAFSQSTGSTMTTQGEPDPDPSTLIRAYTMQNAESGLGNDYLKRKNVIRVRVEGEQFLIQAKDVADVVAWIEALQASANIALDLDERLMPKGPLFPRRRRRRARRAPDGTQAPADEGSGSATVANGSPNVVN</sequence>
<evidence type="ECO:0000313" key="2">
    <source>
        <dbReference type="EMBL" id="KAG5636473.1"/>
    </source>
</evidence>
<feature type="compositionally biased region" description="Pro residues" evidence="1">
    <location>
        <begin position="1119"/>
        <end position="1129"/>
    </location>
</feature>
<reference evidence="2" key="2">
    <citation type="submission" date="2021-10" db="EMBL/GenBank/DDBJ databases">
        <title>Phylogenomics reveals ancestral predisposition of the termite-cultivated fungus Termitomyces towards a domesticated lifestyle.</title>
        <authorList>
            <person name="Auxier B."/>
            <person name="Grum-Grzhimaylo A."/>
            <person name="Cardenas M.E."/>
            <person name="Lodge J.D."/>
            <person name="Laessoe T."/>
            <person name="Pedersen O."/>
            <person name="Smith M.E."/>
            <person name="Kuyper T.W."/>
            <person name="Franco-Molano E.A."/>
            <person name="Baroni T.J."/>
            <person name="Aanen D.K."/>
        </authorList>
    </citation>
    <scope>NUCLEOTIDE SEQUENCE</scope>
    <source>
        <strain evidence="2">D49</strain>
    </source>
</reference>
<keyword evidence="3" id="KW-1185">Reference proteome</keyword>
<dbReference type="SUPFAM" id="SSF50729">
    <property type="entry name" value="PH domain-like"/>
    <property type="match status" value="1"/>
</dbReference>
<gene>
    <name evidence="2" type="ORF">H0H81_007891</name>
</gene>
<feature type="compositionally biased region" description="Polar residues" evidence="1">
    <location>
        <begin position="1176"/>
        <end position="1186"/>
    </location>
</feature>
<dbReference type="OrthoDB" id="5865767at2759"/>
<feature type="compositionally biased region" description="Low complexity" evidence="1">
    <location>
        <begin position="550"/>
        <end position="560"/>
    </location>
</feature>
<reference evidence="2" key="1">
    <citation type="submission" date="2021-02" db="EMBL/GenBank/DDBJ databases">
        <authorList>
            <person name="Nieuwenhuis M."/>
            <person name="Van De Peppel L.J.J."/>
        </authorList>
    </citation>
    <scope>NUCLEOTIDE SEQUENCE</scope>
    <source>
        <strain evidence="2">D49</strain>
    </source>
</reference>
<feature type="region of interest" description="Disordered" evidence="1">
    <location>
        <begin position="1174"/>
        <end position="1243"/>
    </location>
</feature>
<dbReference type="Gene3D" id="2.30.29.30">
    <property type="entry name" value="Pleckstrin-homology domain (PH domain)/Phosphotyrosine-binding domain (PTB)"/>
    <property type="match status" value="2"/>
</dbReference>
<feature type="compositionally biased region" description="Low complexity" evidence="1">
    <location>
        <begin position="1075"/>
        <end position="1085"/>
    </location>
</feature>
<feature type="compositionally biased region" description="Acidic residues" evidence="1">
    <location>
        <begin position="681"/>
        <end position="705"/>
    </location>
</feature>
<feature type="compositionally biased region" description="Polar residues" evidence="1">
    <location>
        <begin position="1198"/>
        <end position="1218"/>
    </location>
</feature>
<feature type="compositionally biased region" description="Polar residues" evidence="1">
    <location>
        <begin position="118"/>
        <end position="130"/>
    </location>
</feature>